<gene>
    <name evidence="1" type="ORF">BS47DRAFT_1361234</name>
</gene>
<dbReference type="AlphaFoldDB" id="A0A9P6DUA7"/>
<name>A0A9P6DUA7_9AGAM</name>
<accession>A0A9P6DUA7</accession>
<dbReference type="Proteomes" id="UP000886523">
    <property type="component" value="Unassembled WGS sequence"/>
</dbReference>
<dbReference type="EMBL" id="MU128953">
    <property type="protein sequence ID" value="KAF9515151.1"/>
    <property type="molecule type" value="Genomic_DNA"/>
</dbReference>
<protein>
    <submittedName>
        <fullName evidence="1">Uncharacterized protein</fullName>
    </submittedName>
</protein>
<sequence length="104" mass="12005">MTEQGLDSPQREVMIVETERRIPDGPEVDLASQFQRKSEHKGQDLGAKIDEMPKAWVFPSEKNQSITCANTVFESYQLTLWLRFRTHGKWHRVTWVTAGGLAFK</sequence>
<evidence type="ECO:0000313" key="1">
    <source>
        <dbReference type="EMBL" id="KAF9515151.1"/>
    </source>
</evidence>
<organism evidence="1 2">
    <name type="scientific">Hydnum rufescens UP504</name>
    <dbReference type="NCBI Taxonomy" id="1448309"/>
    <lineage>
        <taxon>Eukaryota</taxon>
        <taxon>Fungi</taxon>
        <taxon>Dikarya</taxon>
        <taxon>Basidiomycota</taxon>
        <taxon>Agaricomycotina</taxon>
        <taxon>Agaricomycetes</taxon>
        <taxon>Cantharellales</taxon>
        <taxon>Hydnaceae</taxon>
        <taxon>Hydnum</taxon>
    </lineage>
</organism>
<evidence type="ECO:0000313" key="2">
    <source>
        <dbReference type="Proteomes" id="UP000886523"/>
    </source>
</evidence>
<comment type="caution">
    <text evidence="1">The sequence shown here is derived from an EMBL/GenBank/DDBJ whole genome shotgun (WGS) entry which is preliminary data.</text>
</comment>
<reference evidence="1" key="1">
    <citation type="journal article" date="2020" name="Nat. Commun.">
        <title>Large-scale genome sequencing of mycorrhizal fungi provides insights into the early evolution of symbiotic traits.</title>
        <authorList>
            <person name="Miyauchi S."/>
            <person name="Kiss E."/>
            <person name="Kuo A."/>
            <person name="Drula E."/>
            <person name="Kohler A."/>
            <person name="Sanchez-Garcia M."/>
            <person name="Morin E."/>
            <person name="Andreopoulos B."/>
            <person name="Barry K.W."/>
            <person name="Bonito G."/>
            <person name="Buee M."/>
            <person name="Carver A."/>
            <person name="Chen C."/>
            <person name="Cichocki N."/>
            <person name="Clum A."/>
            <person name="Culley D."/>
            <person name="Crous P.W."/>
            <person name="Fauchery L."/>
            <person name="Girlanda M."/>
            <person name="Hayes R.D."/>
            <person name="Keri Z."/>
            <person name="LaButti K."/>
            <person name="Lipzen A."/>
            <person name="Lombard V."/>
            <person name="Magnuson J."/>
            <person name="Maillard F."/>
            <person name="Murat C."/>
            <person name="Nolan M."/>
            <person name="Ohm R.A."/>
            <person name="Pangilinan J."/>
            <person name="Pereira M.F."/>
            <person name="Perotto S."/>
            <person name="Peter M."/>
            <person name="Pfister S."/>
            <person name="Riley R."/>
            <person name="Sitrit Y."/>
            <person name="Stielow J.B."/>
            <person name="Szollosi G."/>
            <person name="Zifcakova L."/>
            <person name="Stursova M."/>
            <person name="Spatafora J.W."/>
            <person name="Tedersoo L."/>
            <person name="Vaario L.M."/>
            <person name="Yamada A."/>
            <person name="Yan M."/>
            <person name="Wang P."/>
            <person name="Xu J."/>
            <person name="Bruns T."/>
            <person name="Baldrian P."/>
            <person name="Vilgalys R."/>
            <person name="Dunand C."/>
            <person name="Henrissat B."/>
            <person name="Grigoriev I.V."/>
            <person name="Hibbett D."/>
            <person name="Nagy L.G."/>
            <person name="Martin F.M."/>
        </authorList>
    </citation>
    <scope>NUCLEOTIDE SEQUENCE</scope>
    <source>
        <strain evidence="1">UP504</strain>
    </source>
</reference>
<keyword evidence="2" id="KW-1185">Reference proteome</keyword>
<proteinExistence type="predicted"/>